<evidence type="ECO:0000256" key="4">
    <source>
        <dbReference type="ARBA" id="ARBA00023136"/>
    </source>
</evidence>
<dbReference type="CDD" id="cd04179">
    <property type="entry name" value="DPM_DPG-synthase_like"/>
    <property type="match status" value="1"/>
</dbReference>
<proteinExistence type="predicted"/>
<evidence type="ECO:0000313" key="8">
    <source>
        <dbReference type="EMBL" id="HJA09335.1"/>
    </source>
</evidence>
<keyword evidence="2 5" id="KW-0812">Transmembrane</keyword>
<evidence type="ECO:0000256" key="3">
    <source>
        <dbReference type="ARBA" id="ARBA00022989"/>
    </source>
</evidence>
<dbReference type="InterPro" id="IPR007267">
    <property type="entry name" value="GtrA_DPMS_TM"/>
</dbReference>
<feature type="transmembrane region" description="Helical" evidence="5">
    <location>
        <begin position="292"/>
        <end position="310"/>
    </location>
</feature>
<dbReference type="GO" id="GO:0016020">
    <property type="term" value="C:membrane"/>
    <property type="evidence" value="ECO:0007669"/>
    <property type="project" value="UniProtKB-SubCell"/>
</dbReference>
<dbReference type="Proteomes" id="UP000824225">
    <property type="component" value="Unassembled WGS sequence"/>
</dbReference>
<evidence type="ECO:0000259" key="6">
    <source>
        <dbReference type="Pfam" id="PF00535"/>
    </source>
</evidence>
<reference evidence="8" key="2">
    <citation type="submission" date="2021-04" db="EMBL/GenBank/DDBJ databases">
        <authorList>
            <person name="Gilroy R."/>
        </authorList>
    </citation>
    <scope>NUCLEOTIDE SEQUENCE</scope>
    <source>
        <strain evidence="8">CHK186-16707</strain>
    </source>
</reference>
<keyword evidence="4 5" id="KW-0472">Membrane</keyword>
<organism evidence="8 9">
    <name type="scientific">Candidatus Mailhella merdigallinarum</name>
    <dbReference type="NCBI Taxonomy" id="2838658"/>
    <lineage>
        <taxon>Bacteria</taxon>
        <taxon>Pseudomonadati</taxon>
        <taxon>Thermodesulfobacteriota</taxon>
        <taxon>Desulfovibrionia</taxon>
        <taxon>Desulfovibrionales</taxon>
        <taxon>Desulfovibrionaceae</taxon>
        <taxon>Mailhella</taxon>
    </lineage>
</organism>
<feature type="domain" description="GtrA/DPMS transmembrane" evidence="7">
    <location>
        <begin position="232"/>
        <end position="345"/>
    </location>
</feature>
<sequence>MEAPCSFSPPVALIPAYKPEPAVLDIARALLASEEISDVVVVNDGSGAEYDTLFQELADMGATVLRHYTNLGKGMALRTGLNHIACAFPHSVGVVTLDADGQHLAKDVLAVAARLLKIPRALIMGCRRFGVNTPLRSRVGNNTTRRVMRLLAGLNVSDTQTGLRGIPLFFVPRLLRLRTTGYDFELDMLIQAKKDHVPLVELPIETVYIDGNRSSHFHPLLDSMKIYLVFLRYNLSSLLTAGVDYAVFMICAMLGLSLASAMALGRVCSWVVNYGINRTFVFKSEKGYWQSLVPYLLFEISMALVSYIAIDSLYRSLAFNVYGAKVLVETSLYLLTFTVQREIVFGPSSRPGTAYDLTEAPALSREKDE</sequence>
<keyword evidence="3 5" id="KW-1133">Transmembrane helix</keyword>
<feature type="transmembrane region" description="Helical" evidence="5">
    <location>
        <begin position="245"/>
        <end position="272"/>
    </location>
</feature>
<dbReference type="Gene3D" id="3.90.550.10">
    <property type="entry name" value="Spore Coat Polysaccharide Biosynthesis Protein SpsA, Chain A"/>
    <property type="match status" value="1"/>
</dbReference>
<name>A0A9D2HGD8_9BACT</name>
<protein>
    <submittedName>
        <fullName evidence="8">Bifunctional glycosyltransferase family 2/GtrA family protein</fullName>
    </submittedName>
</protein>
<dbReference type="Pfam" id="PF00535">
    <property type="entry name" value="Glycos_transf_2"/>
    <property type="match status" value="1"/>
</dbReference>
<dbReference type="InterPro" id="IPR001173">
    <property type="entry name" value="Glyco_trans_2-like"/>
</dbReference>
<dbReference type="SUPFAM" id="SSF53448">
    <property type="entry name" value="Nucleotide-diphospho-sugar transferases"/>
    <property type="match status" value="1"/>
</dbReference>
<dbReference type="EMBL" id="DXAN01000028">
    <property type="protein sequence ID" value="HJA09335.1"/>
    <property type="molecule type" value="Genomic_DNA"/>
</dbReference>
<dbReference type="InterPro" id="IPR029044">
    <property type="entry name" value="Nucleotide-diphossugar_trans"/>
</dbReference>
<evidence type="ECO:0000313" key="9">
    <source>
        <dbReference type="Proteomes" id="UP000824225"/>
    </source>
</evidence>
<evidence type="ECO:0000256" key="5">
    <source>
        <dbReference type="SAM" id="Phobius"/>
    </source>
</evidence>
<dbReference type="PANTHER" id="PTHR10859">
    <property type="entry name" value="GLYCOSYL TRANSFERASE"/>
    <property type="match status" value="1"/>
</dbReference>
<dbReference type="PANTHER" id="PTHR10859:SF114">
    <property type="entry name" value="DOLICHOL-PHOSPHATE MANNOSYLTRANSFERASE"/>
    <property type="match status" value="1"/>
</dbReference>
<dbReference type="GO" id="GO:0006487">
    <property type="term" value="P:protein N-linked glycosylation"/>
    <property type="evidence" value="ECO:0007669"/>
    <property type="project" value="TreeGrafter"/>
</dbReference>
<comment type="caution">
    <text evidence="8">The sequence shown here is derived from an EMBL/GenBank/DDBJ whole genome shotgun (WGS) entry which is preliminary data.</text>
</comment>
<dbReference type="AlphaFoldDB" id="A0A9D2HGD8"/>
<feature type="domain" description="Glycosyltransferase 2-like" evidence="6">
    <location>
        <begin position="13"/>
        <end position="133"/>
    </location>
</feature>
<evidence type="ECO:0000259" key="7">
    <source>
        <dbReference type="Pfam" id="PF04138"/>
    </source>
</evidence>
<reference evidence="8" key="1">
    <citation type="journal article" date="2021" name="PeerJ">
        <title>Extensive microbial diversity within the chicken gut microbiome revealed by metagenomics and culture.</title>
        <authorList>
            <person name="Gilroy R."/>
            <person name="Ravi A."/>
            <person name="Getino M."/>
            <person name="Pursley I."/>
            <person name="Horton D.L."/>
            <person name="Alikhan N.F."/>
            <person name="Baker D."/>
            <person name="Gharbi K."/>
            <person name="Hall N."/>
            <person name="Watson M."/>
            <person name="Adriaenssens E.M."/>
            <person name="Foster-Nyarko E."/>
            <person name="Jarju S."/>
            <person name="Secka A."/>
            <person name="Antonio M."/>
            <person name="Oren A."/>
            <person name="Chaudhuri R.R."/>
            <person name="La Ragione R."/>
            <person name="Hildebrand F."/>
            <person name="Pallen M.J."/>
        </authorList>
    </citation>
    <scope>NUCLEOTIDE SEQUENCE</scope>
    <source>
        <strain evidence="8">CHK186-16707</strain>
    </source>
</reference>
<accession>A0A9D2HGD8</accession>
<evidence type="ECO:0000256" key="2">
    <source>
        <dbReference type="ARBA" id="ARBA00022692"/>
    </source>
</evidence>
<gene>
    <name evidence="8" type="ORF">H9962_09135</name>
</gene>
<dbReference type="GO" id="GO:0000271">
    <property type="term" value="P:polysaccharide biosynthetic process"/>
    <property type="evidence" value="ECO:0007669"/>
    <property type="project" value="InterPro"/>
</dbReference>
<dbReference type="Pfam" id="PF04138">
    <property type="entry name" value="GtrA_DPMS_TM"/>
    <property type="match status" value="1"/>
</dbReference>
<evidence type="ECO:0000256" key="1">
    <source>
        <dbReference type="ARBA" id="ARBA00004141"/>
    </source>
</evidence>
<comment type="subcellular location">
    <subcellularLocation>
        <location evidence="1">Membrane</location>
        <topology evidence="1">Multi-pass membrane protein</topology>
    </subcellularLocation>
</comment>